<name>A0A0F9I8U6_9ZZZZ</name>
<dbReference type="EMBL" id="LAZR01013023">
    <property type="protein sequence ID" value="KKM23942.1"/>
    <property type="molecule type" value="Genomic_DNA"/>
</dbReference>
<proteinExistence type="predicted"/>
<sequence length="316" mass="33989">MAQATFGSPIKKEYGEQVSLTTTASHLNFRPDYHEVEMYCASAWRMALCPKLARVKFFDATDSSYTDFTAQATDRLSTTDVVLDAMQTADFLYMGFTDPVRGWYDDMDGTNVNVNNVSRVVEYLYDVSTGGYQTLIGTVDGAMTVGETITGSVSGATGTHVFDDGATILVIKNVVGSFAIGEDAEGASQKNGTLTKISPTGNGDGYFTDVSTDSDGTDSSGTLAQDGLYAFDLPAVVKGAVLVLDSQPLYWYRYAPSGALSAAVQINQIVPAADTVNYAFKTAGMIYMFALNTVQAGAFEFDHTSSDTLNINWIRH</sequence>
<accession>A0A0F9I8U6</accession>
<organism evidence="1">
    <name type="scientific">marine sediment metagenome</name>
    <dbReference type="NCBI Taxonomy" id="412755"/>
    <lineage>
        <taxon>unclassified sequences</taxon>
        <taxon>metagenomes</taxon>
        <taxon>ecological metagenomes</taxon>
    </lineage>
</organism>
<protein>
    <submittedName>
        <fullName evidence="1">Uncharacterized protein</fullName>
    </submittedName>
</protein>
<evidence type="ECO:0000313" key="1">
    <source>
        <dbReference type="EMBL" id="KKM23942.1"/>
    </source>
</evidence>
<comment type="caution">
    <text evidence="1">The sequence shown here is derived from an EMBL/GenBank/DDBJ whole genome shotgun (WGS) entry which is preliminary data.</text>
</comment>
<dbReference type="AlphaFoldDB" id="A0A0F9I8U6"/>
<gene>
    <name evidence="1" type="ORF">LCGC14_1610090</name>
</gene>
<reference evidence="1" key="1">
    <citation type="journal article" date="2015" name="Nature">
        <title>Complex archaea that bridge the gap between prokaryotes and eukaryotes.</title>
        <authorList>
            <person name="Spang A."/>
            <person name="Saw J.H."/>
            <person name="Jorgensen S.L."/>
            <person name="Zaremba-Niedzwiedzka K."/>
            <person name="Martijn J."/>
            <person name="Lind A.E."/>
            <person name="van Eijk R."/>
            <person name="Schleper C."/>
            <person name="Guy L."/>
            <person name="Ettema T.J."/>
        </authorList>
    </citation>
    <scope>NUCLEOTIDE SEQUENCE</scope>
</reference>